<sequence length="68" mass="7792">SVVLFFYDTFITIDREVACFWPAKRTGAPLLFFANKWISVMFYVMVLVSGAPFPSDQVSSPRLVSRRL</sequence>
<dbReference type="Pfam" id="PF20151">
    <property type="entry name" value="DUF6533"/>
    <property type="match status" value="1"/>
</dbReference>
<dbReference type="InterPro" id="IPR045340">
    <property type="entry name" value="DUF6533"/>
</dbReference>
<dbReference type="OrthoDB" id="2745134at2759"/>
<keyword evidence="3" id="KW-1185">Reference proteome</keyword>
<evidence type="ECO:0000313" key="3">
    <source>
        <dbReference type="Proteomes" id="UP000256964"/>
    </source>
</evidence>
<gene>
    <name evidence="2" type="ORF">OH76DRAFT_1347090</name>
</gene>
<organism evidence="2 3">
    <name type="scientific">Lentinus brumalis</name>
    <dbReference type="NCBI Taxonomy" id="2498619"/>
    <lineage>
        <taxon>Eukaryota</taxon>
        <taxon>Fungi</taxon>
        <taxon>Dikarya</taxon>
        <taxon>Basidiomycota</taxon>
        <taxon>Agaricomycotina</taxon>
        <taxon>Agaricomycetes</taxon>
        <taxon>Polyporales</taxon>
        <taxon>Polyporaceae</taxon>
        <taxon>Lentinus</taxon>
    </lineage>
</organism>
<protein>
    <recommendedName>
        <fullName evidence="1">DUF6533 domain-containing protein</fullName>
    </recommendedName>
</protein>
<dbReference type="AlphaFoldDB" id="A0A371DFJ1"/>
<name>A0A371DFJ1_9APHY</name>
<accession>A0A371DFJ1</accession>
<proteinExistence type="predicted"/>
<evidence type="ECO:0000313" key="2">
    <source>
        <dbReference type="EMBL" id="RDX51262.1"/>
    </source>
</evidence>
<evidence type="ECO:0000259" key="1">
    <source>
        <dbReference type="Pfam" id="PF20151"/>
    </source>
</evidence>
<reference evidence="2 3" key="1">
    <citation type="journal article" date="2018" name="Biotechnol. Biofuels">
        <title>Integrative visual omics of the white-rot fungus Polyporus brumalis exposes the biotechnological potential of its oxidative enzymes for delignifying raw plant biomass.</title>
        <authorList>
            <person name="Miyauchi S."/>
            <person name="Rancon A."/>
            <person name="Drula E."/>
            <person name="Hage H."/>
            <person name="Chaduli D."/>
            <person name="Favel A."/>
            <person name="Grisel S."/>
            <person name="Henrissat B."/>
            <person name="Herpoel-Gimbert I."/>
            <person name="Ruiz-Duenas F.J."/>
            <person name="Chevret D."/>
            <person name="Hainaut M."/>
            <person name="Lin J."/>
            <person name="Wang M."/>
            <person name="Pangilinan J."/>
            <person name="Lipzen A."/>
            <person name="Lesage-Meessen L."/>
            <person name="Navarro D."/>
            <person name="Riley R."/>
            <person name="Grigoriev I.V."/>
            <person name="Zhou S."/>
            <person name="Raouche S."/>
            <person name="Rosso M.N."/>
        </authorList>
    </citation>
    <scope>NUCLEOTIDE SEQUENCE [LARGE SCALE GENOMIC DNA]</scope>
    <source>
        <strain evidence="2 3">BRFM 1820</strain>
    </source>
</reference>
<feature type="domain" description="DUF6533" evidence="1">
    <location>
        <begin position="1"/>
        <end position="40"/>
    </location>
</feature>
<dbReference type="Proteomes" id="UP000256964">
    <property type="component" value="Unassembled WGS sequence"/>
</dbReference>
<dbReference type="EMBL" id="KZ857395">
    <property type="protein sequence ID" value="RDX51262.1"/>
    <property type="molecule type" value="Genomic_DNA"/>
</dbReference>
<feature type="non-terminal residue" evidence="2">
    <location>
        <position position="1"/>
    </location>
</feature>